<evidence type="ECO:0000256" key="1">
    <source>
        <dbReference type="SAM" id="SignalP"/>
    </source>
</evidence>
<reference evidence="2" key="2">
    <citation type="submission" date="2020-09" db="EMBL/GenBank/DDBJ databases">
        <authorList>
            <person name="Sun Q."/>
            <person name="Zhou Y."/>
        </authorList>
    </citation>
    <scope>NUCLEOTIDE SEQUENCE</scope>
    <source>
        <strain evidence="2">CGMCC 1.15725</strain>
    </source>
</reference>
<keyword evidence="3" id="KW-1185">Reference proteome</keyword>
<evidence type="ECO:0000313" key="2">
    <source>
        <dbReference type="EMBL" id="GGF19284.1"/>
    </source>
</evidence>
<proteinExistence type="predicted"/>
<accession>A0A8J2YTQ8</accession>
<evidence type="ECO:0000313" key="3">
    <source>
        <dbReference type="Proteomes" id="UP000646365"/>
    </source>
</evidence>
<gene>
    <name evidence="2" type="ORF">GCM10011611_26490</name>
</gene>
<dbReference type="Proteomes" id="UP000646365">
    <property type="component" value="Unassembled WGS sequence"/>
</dbReference>
<sequence length="180" mass="19818">MGTRTFRHLVAVCGLLLLTGCATQIDSPQEAYDGTYFAYDKYSARTVVTGKPLMHVTYGLNQTRYLVTSLDGGGGNTTWIDLTEKSEGFVALYFAAHDDQAQLLRVQSLGHDRPHKDEDTYEEVAVYLPPGYLEAHAASGIDIRVEGRNAYTTTTIPALYVQGYLKKLAEVQACVRAKSC</sequence>
<dbReference type="PROSITE" id="PS51257">
    <property type="entry name" value="PROKAR_LIPOPROTEIN"/>
    <property type="match status" value="1"/>
</dbReference>
<keyword evidence="1" id="KW-0732">Signal</keyword>
<dbReference type="EMBL" id="BMJQ01000006">
    <property type="protein sequence ID" value="GGF19284.1"/>
    <property type="molecule type" value="Genomic_DNA"/>
</dbReference>
<name>A0A8J2YTQ8_9PROT</name>
<feature type="chain" id="PRO_5035201641" description="Lipoprotein" evidence="1">
    <location>
        <begin position="25"/>
        <end position="180"/>
    </location>
</feature>
<comment type="caution">
    <text evidence="2">The sequence shown here is derived from an EMBL/GenBank/DDBJ whole genome shotgun (WGS) entry which is preliminary data.</text>
</comment>
<protein>
    <recommendedName>
        <fullName evidence="4">Lipoprotein</fullName>
    </recommendedName>
</protein>
<reference evidence="2" key="1">
    <citation type="journal article" date="2014" name="Int. J. Syst. Evol. Microbiol.">
        <title>Complete genome sequence of Corynebacterium casei LMG S-19264T (=DSM 44701T), isolated from a smear-ripened cheese.</title>
        <authorList>
            <consortium name="US DOE Joint Genome Institute (JGI-PGF)"/>
            <person name="Walter F."/>
            <person name="Albersmeier A."/>
            <person name="Kalinowski J."/>
            <person name="Ruckert C."/>
        </authorList>
    </citation>
    <scope>NUCLEOTIDE SEQUENCE</scope>
    <source>
        <strain evidence="2">CGMCC 1.15725</strain>
    </source>
</reference>
<dbReference type="AlphaFoldDB" id="A0A8J2YTQ8"/>
<dbReference type="RefSeq" id="WP_189046415.1">
    <property type="nucleotide sequence ID" value="NZ_BMJQ01000006.1"/>
</dbReference>
<organism evidence="2 3">
    <name type="scientific">Aliidongia dinghuensis</name>
    <dbReference type="NCBI Taxonomy" id="1867774"/>
    <lineage>
        <taxon>Bacteria</taxon>
        <taxon>Pseudomonadati</taxon>
        <taxon>Pseudomonadota</taxon>
        <taxon>Alphaproteobacteria</taxon>
        <taxon>Rhodospirillales</taxon>
        <taxon>Dongiaceae</taxon>
        <taxon>Aliidongia</taxon>
    </lineage>
</organism>
<evidence type="ECO:0008006" key="4">
    <source>
        <dbReference type="Google" id="ProtNLM"/>
    </source>
</evidence>
<feature type="signal peptide" evidence="1">
    <location>
        <begin position="1"/>
        <end position="24"/>
    </location>
</feature>